<dbReference type="AlphaFoldDB" id="A0A432CRC8"/>
<evidence type="ECO:0000313" key="2">
    <source>
        <dbReference type="Proteomes" id="UP000280825"/>
    </source>
</evidence>
<gene>
    <name evidence="1" type="ORF">EKL98_01310</name>
</gene>
<name>A0A432CRC8_9FLAO</name>
<dbReference type="Proteomes" id="UP000280825">
    <property type="component" value="Unassembled WGS sequence"/>
</dbReference>
<dbReference type="RefSeq" id="WP_126457795.1">
    <property type="nucleotide sequence ID" value="NZ_RYDJ01000001.1"/>
</dbReference>
<dbReference type="EMBL" id="RYDJ01000001">
    <property type="protein sequence ID" value="RTZ07988.1"/>
    <property type="molecule type" value="Genomic_DNA"/>
</dbReference>
<evidence type="ECO:0000313" key="1">
    <source>
        <dbReference type="EMBL" id="RTZ07988.1"/>
    </source>
</evidence>
<proteinExistence type="predicted"/>
<dbReference type="PROSITE" id="PS51257">
    <property type="entry name" value="PROKAR_LIPOPROTEIN"/>
    <property type="match status" value="1"/>
</dbReference>
<sequence length="325" mass="38061">MVGTKKNISTYGKYCRWFLIKANSLLLFLFIASCEREEVLKEEVVNSLNIKIDNEQLNLINSRIGSNESCESLFFSCSYQNNKNPGFRIEFSLLKNGTLKNITLFDYRNQNAHFESADFNPKGLMTISNFNYDETKKYLHFDFKGYLLEQSYYDELDIDKKRKYIEGSVTSNNVRTTECPYTFTNMNFKGTALSFFTAFHFGEYDPKLLNNPYQMYFYTDNGFRALIKSKIKLPNLAVGTYKFDQNTIENRIDFDQYVGIFRATQLLWIRDIDWKKYQTAGSYTILEHTTINEEKVTRGEMNLQVYNKGALIHNITNGKFVVTDF</sequence>
<accession>A0A432CRC8</accession>
<organism evidence="1 2">
    <name type="scientific">Flavobacterium bomense</name>
    <dbReference type="NCBI Taxonomy" id="2497483"/>
    <lineage>
        <taxon>Bacteria</taxon>
        <taxon>Pseudomonadati</taxon>
        <taxon>Bacteroidota</taxon>
        <taxon>Flavobacteriia</taxon>
        <taxon>Flavobacteriales</taxon>
        <taxon>Flavobacteriaceae</taxon>
        <taxon>Flavobacterium</taxon>
    </lineage>
</organism>
<protein>
    <submittedName>
        <fullName evidence="1">Uncharacterized protein</fullName>
    </submittedName>
</protein>
<comment type="caution">
    <text evidence="1">The sequence shown here is derived from an EMBL/GenBank/DDBJ whole genome shotgun (WGS) entry which is preliminary data.</text>
</comment>
<reference evidence="1 2" key="1">
    <citation type="submission" date="2018-12" db="EMBL/GenBank/DDBJ databases">
        <title>Flavobacterium sp. nov., isolated from glacier ice.</title>
        <authorList>
            <person name="Liu Q."/>
            <person name="Xin Y.-H."/>
        </authorList>
    </citation>
    <scope>NUCLEOTIDE SEQUENCE [LARGE SCALE GENOMIC DNA]</scope>
    <source>
        <strain evidence="1 2">RB1N8</strain>
    </source>
</reference>
<keyword evidence="2" id="KW-1185">Reference proteome</keyword>